<name>A0A1M7UDI7_9BRAD</name>
<sequence>MSEAMEQIVSALVRLKDKHSLERLRDHRRKLADDLNELQSKSEFNLSLLMGTIAIELGVIEAGLEQLQDNSAR</sequence>
<gene>
    <name evidence="1" type="ORF">SAMN05444170_4550</name>
</gene>
<dbReference type="OrthoDB" id="8248361at2"/>
<dbReference type="RefSeq" id="WP_072826318.1">
    <property type="nucleotide sequence ID" value="NZ_LT670849.1"/>
</dbReference>
<organism evidence="1 2">
    <name type="scientific">Bradyrhizobium erythrophlei</name>
    <dbReference type="NCBI Taxonomy" id="1437360"/>
    <lineage>
        <taxon>Bacteria</taxon>
        <taxon>Pseudomonadati</taxon>
        <taxon>Pseudomonadota</taxon>
        <taxon>Alphaproteobacteria</taxon>
        <taxon>Hyphomicrobiales</taxon>
        <taxon>Nitrobacteraceae</taxon>
        <taxon>Bradyrhizobium</taxon>
    </lineage>
</organism>
<evidence type="ECO:0000313" key="1">
    <source>
        <dbReference type="EMBL" id="SHN80930.1"/>
    </source>
</evidence>
<keyword evidence="2" id="KW-1185">Reference proteome</keyword>
<dbReference type="AlphaFoldDB" id="A0A1M7UDI7"/>
<accession>A0A1M7UDI7</accession>
<protein>
    <submittedName>
        <fullName evidence="1">Uncharacterized protein</fullName>
    </submittedName>
</protein>
<dbReference type="Proteomes" id="UP000184096">
    <property type="component" value="Chromosome I"/>
</dbReference>
<evidence type="ECO:0000313" key="2">
    <source>
        <dbReference type="Proteomes" id="UP000184096"/>
    </source>
</evidence>
<reference evidence="2" key="1">
    <citation type="submission" date="2016-11" db="EMBL/GenBank/DDBJ databases">
        <authorList>
            <person name="Varghese N."/>
            <person name="Submissions S."/>
        </authorList>
    </citation>
    <scope>NUCLEOTIDE SEQUENCE [LARGE SCALE GENOMIC DNA]</scope>
    <source>
        <strain evidence="2">GAS401</strain>
    </source>
</reference>
<dbReference type="EMBL" id="LT670849">
    <property type="protein sequence ID" value="SHN80930.1"/>
    <property type="molecule type" value="Genomic_DNA"/>
</dbReference>
<proteinExistence type="predicted"/>